<evidence type="ECO:0000313" key="2">
    <source>
        <dbReference type="EMBL" id="KAG2563419.1"/>
    </source>
</evidence>
<gene>
    <name evidence="2" type="ORF">PVAP13_8KG350902</name>
</gene>
<dbReference type="EMBL" id="CM029051">
    <property type="protein sequence ID" value="KAG2563419.1"/>
    <property type="molecule type" value="Genomic_DNA"/>
</dbReference>
<reference evidence="2" key="1">
    <citation type="submission" date="2020-05" db="EMBL/GenBank/DDBJ databases">
        <title>WGS assembly of Panicum virgatum.</title>
        <authorList>
            <person name="Lovell J.T."/>
            <person name="Jenkins J."/>
            <person name="Shu S."/>
            <person name="Juenger T.E."/>
            <person name="Schmutz J."/>
        </authorList>
    </citation>
    <scope>NUCLEOTIDE SEQUENCE</scope>
    <source>
        <strain evidence="2">AP13</strain>
    </source>
</reference>
<comment type="caution">
    <text evidence="2">The sequence shown here is derived from an EMBL/GenBank/DDBJ whole genome shotgun (WGS) entry which is preliminary data.</text>
</comment>
<proteinExistence type="predicted"/>
<sequence length="84" mass="9563">MERTEALRRIQGIHPSLYSVSYVPTLFRASNPPPQENRDALKSTPPIPHVDHPSYTEPWLAESKAKVAVSRGVYILLRQMPKIK</sequence>
<dbReference type="AlphaFoldDB" id="A0A8T0PSD6"/>
<accession>A0A8T0PSD6</accession>
<keyword evidence="3" id="KW-1185">Reference proteome</keyword>
<name>A0A8T0PSD6_PANVG</name>
<organism evidence="2 3">
    <name type="scientific">Panicum virgatum</name>
    <name type="common">Blackwell switchgrass</name>
    <dbReference type="NCBI Taxonomy" id="38727"/>
    <lineage>
        <taxon>Eukaryota</taxon>
        <taxon>Viridiplantae</taxon>
        <taxon>Streptophyta</taxon>
        <taxon>Embryophyta</taxon>
        <taxon>Tracheophyta</taxon>
        <taxon>Spermatophyta</taxon>
        <taxon>Magnoliopsida</taxon>
        <taxon>Liliopsida</taxon>
        <taxon>Poales</taxon>
        <taxon>Poaceae</taxon>
        <taxon>PACMAD clade</taxon>
        <taxon>Panicoideae</taxon>
        <taxon>Panicodae</taxon>
        <taxon>Paniceae</taxon>
        <taxon>Panicinae</taxon>
        <taxon>Panicum</taxon>
        <taxon>Panicum sect. Hiantes</taxon>
    </lineage>
</organism>
<protein>
    <submittedName>
        <fullName evidence="2">Uncharacterized protein</fullName>
    </submittedName>
</protein>
<evidence type="ECO:0000313" key="3">
    <source>
        <dbReference type="Proteomes" id="UP000823388"/>
    </source>
</evidence>
<evidence type="ECO:0000256" key="1">
    <source>
        <dbReference type="SAM" id="MobiDB-lite"/>
    </source>
</evidence>
<dbReference type="Proteomes" id="UP000823388">
    <property type="component" value="Chromosome 8K"/>
</dbReference>
<feature type="region of interest" description="Disordered" evidence="1">
    <location>
        <begin position="29"/>
        <end position="50"/>
    </location>
</feature>